<feature type="domain" description="Cation efflux protein transmembrane" evidence="8">
    <location>
        <begin position="177"/>
        <end position="394"/>
    </location>
</feature>
<dbReference type="PANTHER" id="PTHR45755:SF5">
    <property type="entry name" value="ZINC TRANSPORTER"/>
    <property type="match status" value="1"/>
</dbReference>
<evidence type="ECO:0000256" key="5">
    <source>
        <dbReference type="ARBA" id="ARBA00023136"/>
    </source>
</evidence>
<dbReference type="GO" id="GO:0031410">
    <property type="term" value="C:cytoplasmic vesicle"/>
    <property type="evidence" value="ECO:0007669"/>
    <property type="project" value="TreeGrafter"/>
</dbReference>
<comment type="function">
    <text evidence="6">Functions as a zinc transporter.</text>
</comment>
<dbReference type="InterPro" id="IPR058533">
    <property type="entry name" value="Cation_efflux_TM"/>
</dbReference>
<dbReference type="Proteomes" id="UP000788993">
    <property type="component" value="Unassembled WGS sequence"/>
</dbReference>
<evidence type="ECO:0000256" key="1">
    <source>
        <dbReference type="ARBA" id="ARBA00004141"/>
    </source>
</evidence>
<evidence type="ECO:0000313" key="9">
    <source>
        <dbReference type="EMBL" id="KAH3669599.1"/>
    </source>
</evidence>
<dbReference type="GO" id="GO:0005385">
    <property type="term" value="F:zinc ion transmembrane transporter activity"/>
    <property type="evidence" value="ECO:0007669"/>
    <property type="project" value="UniProtKB-UniRule"/>
</dbReference>
<feature type="region of interest" description="Disordered" evidence="7">
    <location>
        <begin position="27"/>
        <end position="103"/>
    </location>
</feature>
<dbReference type="PANTHER" id="PTHR45755">
    <property type="match status" value="1"/>
</dbReference>
<keyword evidence="6" id="KW-0406">Ion transport</keyword>
<feature type="transmembrane region" description="Helical" evidence="6">
    <location>
        <begin position="370"/>
        <end position="387"/>
    </location>
</feature>
<evidence type="ECO:0000256" key="4">
    <source>
        <dbReference type="ARBA" id="ARBA00022989"/>
    </source>
</evidence>
<keyword evidence="3 6" id="KW-0812">Transmembrane</keyword>
<keyword evidence="4 6" id="KW-1133">Transmembrane helix</keyword>
<dbReference type="InterPro" id="IPR027469">
    <property type="entry name" value="Cation_efflux_TMD_sf"/>
</dbReference>
<feature type="transmembrane region" description="Helical" evidence="6">
    <location>
        <begin position="275"/>
        <end position="292"/>
    </location>
</feature>
<proteinExistence type="inferred from homology"/>
<dbReference type="GO" id="GO:0006882">
    <property type="term" value="P:intracellular zinc ion homeostasis"/>
    <property type="evidence" value="ECO:0007669"/>
    <property type="project" value="InterPro"/>
</dbReference>
<feature type="compositionally biased region" description="Polar residues" evidence="7">
    <location>
        <begin position="76"/>
        <end position="85"/>
    </location>
</feature>
<dbReference type="InterPro" id="IPR045316">
    <property type="entry name" value="Msc2-like"/>
</dbReference>
<keyword evidence="5 6" id="KW-0472">Membrane</keyword>
<dbReference type="GO" id="GO:0005789">
    <property type="term" value="C:endoplasmic reticulum membrane"/>
    <property type="evidence" value="ECO:0007669"/>
    <property type="project" value="UniProtKB-SubCell"/>
</dbReference>
<evidence type="ECO:0000256" key="3">
    <source>
        <dbReference type="ARBA" id="ARBA00022692"/>
    </source>
</evidence>
<reference evidence="9" key="1">
    <citation type="journal article" date="2021" name="Open Biol.">
        <title>Shared evolutionary footprints suggest mitochondrial oxidative damage underlies multiple complex I losses in fungi.</title>
        <authorList>
            <person name="Schikora-Tamarit M.A."/>
            <person name="Marcet-Houben M."/>
            <person name="Nosek J."/>
            <person name="Gabaldon T."/>
        </authorList>
    </citation>
    <scope>NUCLEOTIDE SEQUENCE</scope>
    <source>
        <strain evidence="9">NCAIM Y.01608</strain>
    </source>
</reference>
<dbReference type="SUPFAM" id="SSF161111">
    <property type="entry name" value="Cation efflux protein transmembrane domain-like"/>
    <property type="match status" value="1"/>
</dbReference>
<evidence type="ECO:0000259" key="8">
    <source>
        <dbReference type="Pfam" id="PF01545"/>
    </source>
</evidence>
<feature type="compositionally biased region" description="Polar residues" evidence="7">
    <location>
        <begin position="29"/>
        <end position="43"/>
    </location>
</feature>
<dbReference type="AlphaFoldDB" id="A0A9P8PE43"/>
<keyword evidence="6" id="KW-0256">Endoplasmic reticulum</keyword>
<feature type="transmembrane region" description="Helical" evidence="6">
    <location>
        <begin position="185"/>
        <end position="202"/>
    </location>
</feature>
<accession>A0A9P8PE43</accession>
<evidence type="ECO:0000256" key="7">
    <source>
        <dbReference type="SAM" id="MobiDB-lite"/>
    </source>
</evidence>
<evidence type="ECO:0000256" key="6">
    <source>
        <dbReference type="RuleBase" id="RU369017"/>
    </source>
</evidence>
<dbReference type="EMBL" id="JAEUBD010000983">
    <property type="protein sequence ID" value="KAH3669599.1"/>
    <property type="molecule type" value="Genomic_DNA"/>
</dbReference>
<comment type="caution">
    <text evidence="9">The sequence shown here is derived from an EMBL/GenBank/DDBJ whole genome shotgun (WGS) entry which is preliminary data.</text>
</comment>
<dbReference type="Pfam" id="PF01545">
    <property type="entry name" value="Cation_efflux"/>
    <property type="match status" value="1"/>
</dbReference>
<keyword evidence="2 6" id="KW-0813">Transport</keyword>
<organism evidence="9 10">
    <name type="scientific">Ogataea polymorpha</name>
    <dbReference type="NCBI Taxonomy" id="460523"/>
    <lineage>
        <taxon>Eukaryota</taxon>
        <taxon>Fungi</taxon>
        <taxon>Dikarya</taxon>
        <taxon>Ascomycota</taxon>
        <taxon>Saccharomycotina</taxon>
        <taxon>Pichiomycetes</taxon>
        <taxon>Pichiales</taxon>
        <taxon>Pichiaceae</taxon>
        <taxon>Ogataea</taxon>
    </lineage>
</organism>
<reference evidence="9" key="2">
    <citation type="submission" date="2021-01" db="EMBL/GenBank/DDBJ databases">
        <authorList>
            <person name="Schikora-Tamarit M.A."/>
        </authorList>
    </citation>
    <scope>NUCLEOTIDE SEQUENCE</scope>
    <source>
        <strain evidence="9">NCAIM Y.01608</strain>
    </source>
</reference>
<evidence type="ECO:0000256" key="2">
    <source>
        <dbReference type="ARBA" id="ARBA00022448"/>
    </source>
</evidence>
<dbReference type="GO" id="GO:0005794">
    <property type="term" value="C:Golgi apparatus"/>
    <property type="evidence" value="ECO:0007669"/>
    <property type="project" value="TreeGrafter"/>
</dbReference>
<feature type="transmembrane region" description="Helical" evidence="6">
    <location>
        <begin position="223"/>
        <end position="245"/>
    </location>
</feature>
<protein>
    <recommendedName>
        <fullName evidence="6">Zinc transporter</fullName>
    </recommendedName>
</protein>
<name>A0A9P8PE43_9ASCO</name>
<evidence type="ECO:0000313" key="10">
    <source>
        <dbReference type="Proteomes" id="UP000788993"/>
    </source>
</evidence>
<gene>
    <name evidence="9" type="ORF">OGATHE_002411</name>
</gene>
<feature type="transmembrane region" description="Helical" evidence="6">
    <location>
        <begin position="153"/>
        <end position="173"/>
    </location>
</feature>
<keyword evidence="10" id="KW-1185">Reference proteome</keyword>
<dbReference type="GO" id="GO:1904257">
    <property type="term" value="P:zinc ion import into Golgi lumen"/>
    <property type="evidence" value="ECO:0007669"/>
    <property type="project" value="TreeGrafter"/>
</dbReference>
<comment type="subcellular location">
    <subcellularLocation>
        <location evidence="6">Endoplasmic reticulum membrane</location>
        <topology evidence="6">Multi-pass membrane protein</topology>
    </subcellularLocation>
    <subcellularLocation>
        <location evidence="1">Membrane</location>
        <topology evidence="1">Multi-pass membrane protein</topology>
    </subcellularLocation>
</comment>
<sequence>MPAPLGNIPDLKIDETADVAVEEPVSELYSHSNGSNSSFTHSNAYRYSRSRSPKRVSSPIRKGSPTRQQPFRFGSITMNNSNENLSLKPGGAVPMNGPRASYRRGHRYQHSSVSMNMFQEPPKRSSVPIPQQYSLPIYKEVVATLSLQDKLKLAYCGFLILLSLSTYLIGFRFGNLCLSTLSHLVFYDSIGNLITVIVQVMTNFPIWNNSSLKYPFGLGRIEVLAGFGLSVSLLFVGVDLFSHIFENVMFTLALGDLDEAAHAHHVHGEKGHLNLVFYECYLLSICFVTLLSPRIISRTKKPAEPIILAPKRVSSITLQQEPVVNIKSQIKKTQNQLSNYTSILSIGYAVYAMMHPLIAHIELVAAVNEISSLILAFTVLFLAWRLISRLSGILLLRNSRTDIESRIVQNIQSLEVYKSSYKIGRLKIAKVNHKIYVVILSMRMAGASDDDESKMRFYASRIIRSIMCQDEAAEVDLDAEFDYMDQSGEQFEITIDIQRV</sequence>
<feature type="transmembrane region" description="Helical" evidence="6">
    <location>
        <begin position="337"/>
        <end position="358"/>
    </location>
</feature>
<comment type="similarity">
    <text evidence="6">Belongs to the cation diffusion facilitator (CDF) transporter (TC 2.A.4) family. SLC30A subfamily.</text>
</comment>